<dbReference type="CDD" id="cd16364">
    <property type="entry name" value="T3SC_I-like"/>
    <property type="match status" value="1"/>
</dbReference>
<dbReference type="Gene3D" id="3.30.1460.10">
    <property type="match status" value="1"/>
</dbReference>
<comment type="caution">
    <text evidence="1">The sequence shown here is derived from an EMBL/GenBank/DDBJ whole genome shotgun (WGS) entry which is preliminary data.</text>
</comment>
<dbReference type="RefSeq" id="WP_378161298.1">
    <property type="nucleotide sequence ID" value="NZ_JBHSBU010000001.1"/>
</dbReference>
<dbReference type="EMBL" id="JBHSBU010000001">
    <property type="protein sequence ID" value="MFC4158528.1"/>
    <property type="molecule type" value="Genomic_DNA"/>
</dbReference>
<proteinExistence type="predicted"/>
<evidence type="ECO:0000313" key="2">
    <source>
        <dbReference type="Proteomes" id="UP001595791"/>
    </source>
</evidence>
<name>A0ABV8MN29_9NEIS</name>
<sequence>MNPIGQFQELVTALGQALRLKLGAIDTGTRSVEVQYEDGSNVVLSCLEERGEISLSSELCFAPTGERLQALSLALLSDHAFGVETNGVYFAFNKSAGKFLVFSTHPLRNLDGDTLRTALNSLIRTRLQWRKAYDQGHLGQAAELQATIPACPVGFNFA</sequence>
<dbReference type="SUPFAM" id="SSF69635">
    <property type="entry name" value="Type III secretory system chaperone-like"/>
    <property type="match status" value="1"/>
</dbReference>
<dbReference type="Pfam" id="PF05932">
    <property type="entry name" value="CesT"/>
    <property type="match status" value="1"/>
</dbReference>
<accession>A0ABV8MN29</accession>
<gene>
    <name evidence="1" type="ORF">ACFOW7_04040</name>
</gene>
<dbReference type="InterPro" id="IPR010261">
    <property type="entry name" value="Tir_chaperone"/>
</dbReference>
<evidence type="ECO:0000313" key="1">
    <source>
        <dbReference type="EMBL" id="MFC4158528.1"/>
    </source>
</evidence>
<dbReference type="Proteomes" id="UP001595791">
    <property type="component" value="Unassembled WGS sequence"/>
</dbReference>
<keyword evidence="2" id="KW-1185">Reference proteome</keyword>
<protein>
    <submittedName>
        <fullName evidence="1">Type III secretion system chaperone</fullName>
    </submittedName>
</protein>
<reference evidence="2" key="1">
    <citation type="journal article" date="2019" name="Int. J. Syst. Evol. Microbiol.">
        <title>The Global Catalogue of Microorganisms (GCM) 10K type strain sequencing project: providing services to taxonomists for standard genome sequencing and annotation.</title>
        <authorList>
            <consortium name="The Broad Institute Genomics Platform"/>
            <consortium name="The Broad Institute Genome Sequencing Center for Infectious Disease"/>
            <person name="Wu L."/>
            <person name="Ma J."/>
        </authorList>
    </citation>
    <scope>NUCLEOTIDE SEQUENCE [LARGE SCALE GENOMIC DNA]</scope>
    <source>
        <strain evidence="2">LMG 29894</strain>
    </source>
</reference>
<organism evidence="1 2">
    <name type="scientific">Chitinimonas lacunae</name>
    <dbReference type="NCBI Taxonomy" id="1963018"/>
    <lineage>
        <taxon>Bacteria</taxon>
        <taxon>Pseudomonadati</taxon>
        <taxon>Pseudomonadota</taxon>
        <taxon>Betaproteobacteria</taxon>
        <taxon>Neisseriales</taxon>
        <taxon>Chitinibacteraceae</taxon>
        <taxon>Chitinimonas</taxon>
    </lineage>
</organism>